<dbReference type="PANTHER" id="PTHR35525">
    <property type="entry name" value="BLL6575 PROTEIN"/>
    <property type="match status" value="1"/>
</dbReference>
<dbReference type="AlphaFoldDB" id="A0A1X9LTQ1"/>
<dbReference type="KEGG" id="cphy:B5808_16070"/>
<dbReference type="STRING" id="1619308.B5808_16070"/>
<gene>
    <name evidence="1" type="ORF">B5808_16070</name>
</gene>
<dbReference type="Gene3D" id="1.10.3300.10">
    <property type="entry name" value="Jann2411-like domain"/>
    <property type="match status" value="1"/>
</dbReference>
<dbReference type="EMBL" id="CP020715">
    <property type="protein sequence ID" value="ARJ06569.1"/>
    <property type="molecule type" value="Genomic_DNA"/>
</dbReference>
<keyword evidence="2" id="KW-1185">Reference proteome</keyword>
<dbReference type="InterPro" id="IPR021005">
    <property type="entry name" value="Znf_CGNR"/>
</dbReference>
<dbReference type="Proteomes" id="UP000192775">
    <property type="component" value="Chromosome"/>
</dbReference>
<dbReference type="Pfam" id="PF11706">
    <property type="entry name" value="zf-CGNR"/>
    <property type="match status" value="1"/>
</dbReference>
<reference evidence="1 2" key="1">
    <citation type="submission" date="2017-04" db="EMBL/GenBank/DDBJ databases">
        <authorList>
            <person name="Afonso C.L."/>
            <person name="Miller P.J."/>
            <person name="Scott M.A."/>
            <person name="Spackman E."/>
            <person name="Goraichik I."/>
            <person name="Dimitrov K.M."/>
            <person name="Suarez D.L."/>
            <person name="Swayne D.E."/>
        </authorList>
    </citation>
    <scope>NUCLEOTIDE SEQUENCE [LARGE SCALE GENOMIC DNA]</scope>
    <source>
        <strain evidence="2">XA(T)</strain>
    </source>
</reference>
<dbReference type="RefSeq" id="WP_085020707.1">
    <property type="nucleotide sequence ID" value="NZ_BMHD01000001.1"/>
</dbReference>
<dbReference type="PANTHER" id="PTHR35525:SF3">
    <property type="entry name" value="BLL6575 PROTEIN"/>
    <property type="match status" value="1"/>
</dbReference>
<accession>A0A1X9LTQ1</accession>
<dbReference type="SUPFAM" id="SSF160904">
    <property type="entry name" value="Jann2411-like"/>
    <property type="match status" value="1"/>
</dbReference>
<name>A0A1X9LTQ1_9MICO</name>
<protein>
    <submittedName>
        <fullName evidence="1">Uncharacterized protein</fullName>
    </submittedName>
</protein>
<organism evidence="1 2">
    <name type="scientific">Cnuibacter physcomitrellae</name>
    <dbReference type="NCBI Taxonomy" id="1619308"/>
    <lineage>
        <taxon>Bacteria</taxon>
        <taxon>Bacillati</taxon>
        <taxon>Actinomycetota</taxon>
        <taxon>Actinomycetes</taxon>
        <taxon>Micrococcales</taxon>
        <taxon>Microbacteriaceae</taxon>
        <taxon>Cnuibacter</taxon>
    </lineage>
</organism>
<proteinExistence type="predicted"/>
<dbReference type="InterPro" id="IPR023286">
    <property type="entry name" value="ABATE_dom_sf"/>
</dbReference>
<dbReference type="InterPro" id="IPR010852">
    <property type="entry name" value="ABATE"/>
</dbReference>
<sequence length="191" mass="20121">MSSDVVAPHAPGELEFVRAFVNTWDIEDDVDRLRDASAWADWAGDVGVDAGTTPSADDLAAARELRESLRDALLANHDRAPLPQSTADALTAAARRAGVVPRFGASGLRLEGASEGLDAVTARVLAAVAAALADGSFSRLKACTNDTCRWAFYDHSRSRTGQWCSMAVCGNRAKQSRHRAAARSGVSPAAS</sequence>
<evidence type="ECO:0000313" key="2">
    <source>
        <dbReference type="Proteomes" id="UP000192775"/>
    </source>
</evidence>
<dbReference type="Pfam" id="PF07336">
    <property type="entry name" value="ABATE"/>
    <property type="match status" value="1"/>
</dbReference>
<evidence type="ECO:0000313" key="1">
    <source>
        <dbReference type="EMBL" id="ARJ06569.1"/>
    </source>
</evidence>